<evidence type="ECO:0000313" key="3">
    <source>
        <dbReference type="EMBL" id="WAR22943.1"/>
    </source>
</evidence>
<accession>A0ABY7FQE5</accession>
<dbReference type="PANTHER" id="PTHR13800">
    <property type="entry name" value="TRANSIENT RECEPTOR POTENTIAL CATION CHANNEL, SUBFAMILY M, MEMBER 6"/>
    <property type="match status" value="1"/>
</dbReference>
<dbReference type="PANTHER" id="PTHR13800:SF12">
    <property type="entry name" value="TRANSIENT RECEPTOR POTENTIAL CATION CHANNEL SUBFAMILY M MEMBER-LIKE 2"/>
    <property type="match status" value="1"/>
</dbReference>
<sequence length="172" mass="18917">MSTATVSPGTSDIETSSRHHNTNKRKCHKQSSNCSVFEDGDKKMSESETTTKPEFHDIDFVEYGGPLKKFVSLHVDTKPKVVVDMLTKDSKLGKPRVLLSIIGGTRFSQLNKRLKTAFSQGLIKFVNTTDSWIFTSGFQTGVNQCIGEAVRDNGIMKSLEKSLVTVGIAPFG</sequence>
<evidence type="ECO:0000259" key="2">
    <source>
        <dbReference type="Pfam" id="PF18139"/>
    </source>
</evidence>
<evidence type="ECO:0000313" key="4">
    <source>
        <dbReference type="Proteomes" id="UP001164746"/>
    </source>
</evidence>
<feature type="compositionally biased region" description="Polar residues" evidence="1">
    <location>
        <begin position="1"/>
        <end position="14"/>
    </location>
</feature>
<dbReference type="EMBL" id="CP111024">
    <property type="protein sequence ID" value="WAR22943.1"/>
    <property type="molecule type" value="Genomic_DNA"/>
</dbReference>
<organism evidence="3 4">
    <name type="scientific">Mya arenaria</name>
    <name type="common">Soft-shell clam</name>
    <dbReference type="NCBI Taxonomy" id="6604"/>
    <lineage>
        <taxon>Eukaryota</taxon>
        <taxon>Metazoa</taxon>
        <taxon>Spiralia</taxon>
        <taxon>Lophotrochozoa</taxon>
        <taxon>Mollusca</taxon>
        <taxon>Bivalvia</taxon>
        <taxon>Autobranchia</taxon>
        <taxon>Heteroconchia</taxon>
        <taxon>Euheterodonta</taxon>
        <taxon>Imparidentia</taxon>
        <taxon>Neoheterodontei</taxon>
        <taxon>Myida</taxon>
        <taxon>Myoidea</taxon>
        <taxon>Myidae</taxon>
        <taxon>Mya</taxon>
    </lineage>
</organism>
<protein>
    <submittedName>
        <fullName evidence="3">TRPM2-like protein</fullName>
    </submittedName>
</protein>
<dbReference type="Pfam" id="PF18139">
    <property type="entry name" value="LSDAT_euk"/>
    <property type="match status" value="1"/>
</dbReference>
<feature type="non-terminal residue" evidence="3">
    <location>
        <position position="172"/>
    </location>
</feature>
<feature type="region of interest" description="Disordered" evidence="1">
    <location>
        <begin position="1"/>
        <end position="40"/>
    </location>
</feature>
<gene>
    <name evidence="3" type="ORF">MAR_036612</name>
</gene>
<reference evidence="3" key="1">
    <citation type="submission" date="2022-11" db="EMBL/GenBank/DDBJ databases">
        <title>Centuries of genome instability and evolution in soft-shell clam transmissible cancer (bioRxiv).</title>
        <authorList>
            <person name="Hart S.F.M."/>
            <person name="Yonemitsu M.A."/>
            <person name="Giersch R.M."/>
            <person name="Beal B.F."/>
            <person name="Arriagada G."/>
            <person name="Davis B.W."/>
            <person name="Ostrander E.A."/>
            <person name="Goff S.P."/>
            <person name="Metzger M.J."/>
        </authorList>
    </citation>
    <scope>NUCLEOTIDE SEQUENCE</scope>
    <source>
        <strain evidence="3">MELC-2E11</strain>
        <tissue evidence="3">Siphon/mantle</tissue>
    </source>
</reference>
<evidence type="ECO:0000256" key="1">
    <source>
        <dbReference type="SAM" id="MobiDB-lite"/>
    </source>
</evidence>
<feature type="domain" description="TRPM SLOG" evidence="2">
    <location>
        <begin position="69"/>
        <end position="172"/>
    </location>
</feature>
<dbReference type="Proteomes" id="UP001164746">
    <property type="component" value="Chromosome 13"/>
</dbReference>
<dbReference type="InterPro" id="IPR050927">
    <property type="entry name" value="TRPM"/>
</dbReference>
<keyword evidence="4" id="KW-1185">Reference proteome</keyword>
<proteinExistence type="predicted"/>
<feature type="compositionally biased region" description="Basic residues" evidence="1">
    <location>
        <begin position="18"/>
        <end position="29"/>
    </location>
</feature>
<name>A0ABY7FQE5_MYAAR</name>
<dbReference type="InterPro" id="IPR041491">
    <property type="entry name" value="TRPM_SLOG"/>
</dbReference>